<accession>W9QDU7</accession>
<keyword evidence="4" id="KW-1185">Reference proteome</keyword>
<dbReference type="Gene3D" id="3.40.50.2000">
    <property type="entry name" value="Glycogen Phosphorylase B"/>
    <property type="match status" value="1"/>
</dbReference>
<reference evidence="4" key="1">
    <citation type="submission" date="2013-01" db="EMBL/GenBank/DDBJ databases">
        <title>Draft Genome Sequence of a Mulberry Tree, Morus notabilis C.K. Schneid.</title>
        <authorList>
            <person name="He N."/>
            <person name="Zhao S."/>
        </authorList>
    </citation>
    <scope>NUCLEOTIDE SEQUENCE</scope>
</reference>
<proteinExistence type="inferred from homology"/>
<evidence type="ECO:0000313" key="4">
    <source>
        <dbReference type="Proteomes" id="UP000030645"/>
    </source>
</evidence>
<dbReference type="PANTHER" id="PTHR11926">
    <property type="entry name" value="GLUCOSYL/GLUCURONOSYL TRANSFERASES"/>
    <property type="match status" value="1"/>
</dbReference>
<dbReference type="GO" id="GO:0080043">
    <property type="term" value="F:quercetin 3-O-glucosyltransferase activity"/>
    <property type="evidence" value="ECO:0007669"/>
    <property type="project" value="TreeGrafter"/>
</dbReference>
<dbReference type="CDD" id="cd03784">
    <property type="entry name" value="GT1_Gtf-like"/>
    <property type="match status" value="1"/>
</dbReference>
<evidence type="ECO:0000313" key="3">
    <source>
        <dbReference type="EMBL" id="EXB29475.1"/>
    </source>
</evidence>
<comment type="similarity">
    <text evidence="1">Belongs to the UDP-glycosyltransferase family.</text>
</comment>
<organism evidence="3 4">
    <name type="scientific">Morus notabilis</name>
    <dbReference type="NCBI Taxonomy" id="981085"/>
    <lineage>
        <taxon>Eukaryota</taxon>
        <taxon>Viridiplantae</taxon>
        <taxon>Streptophyta</taxon>
        <taxon>Embryophyta</taxon>
        <taxon>Tracheophyta</taxon>
        <taxon>Spermatophyta</taxon>
        <taxon>Magnoliopsida</taxon>
        <taxon>eudicotyledons</taxon>
        <taxon>Gunneridae</taxon>
        <taxon>Pentapetalae</taxon>
        <taxon>rosids</taxon>
        <taxon>fabids</taxon>
        <taxon>Rosales</taxon>
        <taxon>Moraceae</taxon>
        <taxon>Moreae</taxon>
        <taxon>Morus</taxon>
    </lineage>
</organism>
<dbReference type="EMBL" id="KE343439">
    <property type="protein sequence ID" value="EXB29475.1"/>
    <property type="molecule type" value="Genomic_DNA"/>
</dbReference>
<dbReference type="Pfam" id="PF00201">
    <property type="entry name" value="UDPGT"/>
    <property type="match status" value="1"/>
</dbReference>
<keyword evidence="2 3" id="KW-0808">Transferase</keyword>
<dbReference type="InterPro" id="IPR002213">
    <property type="entry name" value="UDP_glucos_trans"/>
</dbReference>
<dbReference type="Proteomes" id="UP000030645">
    <property type="component" value="Unassembled WGS sequence"/>
</dbReference>
<gene>
    <name evidence="3" type="ORF">L484_022147</name>
</gene>
<dbReference type="AlphaFoldDB" id="W9QDU7"/>
<name>W9QDU7_9ROSA</name>
<sequence length="140" mass="15996">MFVMGSDLATLSEEFFEDKDRGLLAKWCHPSVGVFLTHCGWNSTIEAVCAGAPVICWPFFADQQTNCRFACTTWGIGVEVNNDVKRDEVAALVKEMMKAIWGRNRGKRLWNRRRRQLKLLVFKDHLAMILIVCDNRIGGF</sequence>
<evidence type="ECO:0000256" key="2">
    <source>
        <dbReference type="ARBA" id="ARBA00022679"/>
    </source>
</evidence>
<dbReference type="SUPFAM" id="SSF53756">
    <property type="entry name" value="UDP-Glycosyltransferase/glycogen phosphorylase"/>
    <property type="match status" value="1"/>
</dbReference>
<protein>
    <submittedName>
        <fullName evidence="3">UDP-glycosyltransferase 85A2</fullName>
    </submittedName>
</protein>
<dbReference type="eggNOG" id="KOG1192">
    <property type="taxonomic scope" value="Eukaryota"/>
</dbReference>
<evidence type="ECO:0000256" key="1">
    <source>
        <dbReference type="ARBA" id="ARBA00009995"/>
    </source>
</evidence>
<dbReference type="PANTHER" id="PTHR11926:SF1365">
    <property type="entry name" value="GLYCOSYLTRANSFERASE"/>
    <property type="match status" value="1"/>
</dbReference>
<dbReference type="GO" id="GO:0080044">
    <property type="term" value="F:quercetin 7-O-glucosyltransferase activity"/>
    <property type="evidence" value="ECO:0007669"/>
    <property type="project" value="TreeGrafter"/>
</dbReference>